<keyword evidence="6" id="KW-1185">Reference proteome</keyword>
<dbReference type="EMBL" id="SUMB01000002">
    <property type="protein sequence ID" value="TJZ57302.1"/>
    <property type="molecule type" value="Genomic_DNA"/>
</dbReference>
<evidence type="ECO:0000313" key="6">
    <source>
        <dbReference type="Proteomes" id="UP000308697"/>
    </source>
</evidence>
<keyword evidence="1 3" id="KW-0378">Hydrolase</keyword>
<dbReference type="InterPro" id="IPR022790">
    <property type="entry name" value="GH26_dom"/>
</dbReference>
<reference evidence="5 6" key="1">
    <citation type="submission" date="2019-04" db="EMBL/GenBank/DDBJ databases">
        <title>Streptomyces piniterrae sp. nov., a heliquinomycin-producing actinomycete isolated from rhizosphere soil of Pinus yunnanensis.</title>
        <authorList>
            <person name="Zhuang X."/>
            <person name="Zhao J."/>
        </authorList>
    </citation>
    <scope>NUCLEOTIDE SEQUENCE [LARGE SCALE GENOMIC DNA]</scope>
    <source>
        <strain evidence="6">jys28</strain>
    </source>
</reference>
<dbReference type="Proteomes" id="UP000308697">
    <property type="component" value="Unassembled WGS sequence"/>
</dbReference>
<sequence>MLFGGDAQLSGLPHLGRSPAMVRTYDTIDNAGAFPSADETGALRSGATLLTSLGTGRHRDWASIAAGKSDAVVLKFLRAVNTAATTHHLDAIYVSFNHEPNAKINARKGRPANFVAAWRHVRELAARAQLDARSGGRLRWVWILTASAFHKPDIANSFWPGTQFVDVVGADGYVSGGCTKKASGTYVDPAERAPKPGDIFGPTLTWSTAHAPGKPVFIPEWGSVPFTDRSVRPSYLHAMTRYVVAHPKIGAVLYWNDHGHGNSCDYALDRDPASQRALAAMGRNPHFQTHR</sequence>
<evidence type="ECO:0000256" key="2">
    <source>
        <dbReference type="ARBA" id="ARBA00023295"/>
    </source>
</evidence>
<evidence type="ECO:0000256" key="3">
    <source>
        <dbReference type="PROSITE-ProRule" id="PRU01100"/>
    </source>
</evidence>
<accession>A0A4U0NTD1</accession>
<dbReference type="AlphaFoldDB" id="A0A4U0NTD1"/>
<comment type="similarity">
    <text evidence="3">Belongs to the glycosyl hydrolase 26 family.</text>
</comment>
<dbReference type="InterPro" id="IPR017853">
    <property type="entry name" value="GH"/>
</dbReference>
<organism evidence="5 6">
    <name type="scientific">Streptomyces piniterrae</name>
    <dbReference type="NCBI Taxonomy" id="2571125"/>
    <lineage>
        <taxon>Bacteria</taxon>
        <taxon>Bacillati</taxon>
        <taxon>Actinomycetota</taxon>
        <taxon>Actinomycetes</taxon>
        <taxon>Kitasatosporales</taxon>
        <taxon>Streptomycetaceae</taxon>
        <taxon>Streptomyces</taxon>
    </lineage>
</organism>
<dbReference type="OrthoDB" id="9816550at2"/>
<gene>
    <name evidence="5" type="ORF">FCH28_07675</name>
</gene>
<proteinExistence type="inferred from homology"/>
<comment type="caution">
    <text evidence="5">The sequence shown here is derived from an EMBL/GenBank/DDBJ whole genome shotgun (WGS) entry which is preliminary data.</text>
</comment>
<evidence type="ECO:0000313" key="5">
    <source>
        <dbReference type="EMBL" id="TJZ57302.1"/>
    </source>
</evidence>
<name>A0A4U0NTD1_9ACTN</name>
<dbReference type="SUPFAM" id="SSF51445">
    <property type="entry name" value="(Trans)glycosidases"/>
    <property type="match status" value="1"/>
</dbReference>
<evidence type="ECO:0000259" key="4">
    <source>
        <dbReference type="PROSITE" id="PS51764"/>
    </source>
</evidence>
<dbReference type="RefSeq" id="WP_136738920.1">
    <property type="nucleotide sequence ID" value="NZ_SUMB01000002.1"/>
</dbReference>
<keyword evidence="2 3" id="KW-0326">Glycosidase</keyword>
<dbReference type="Gene3D" id="3.20.20.80">
    <property type="entry name" value="Glycosidases"/>
    <property type="match status" value="1"/>
</dbReference>
<protein>
    <recommendedName>
        <fullName evidence="4">GH26 domain-containing protein</fullName>
    </recommendedName>
</protein>
<dbReference type="PROSITE" id="PS51764">
    <property type="entry name" value="GH26"/>
    <property type="match status" value="1"/>
</dbReference>
<dbReference type="GO" id="GO:0004553">
    <property type="term" value="F:hydrolase activity, hydrolyzing O-glycosyl compounds"/>
    <property type="evidence" value="ECO:0007669"/>
    <property type="project" value="InterPro"/>
</dbReference>
<feature type="active site" description="Nucleophile" evidence="3">
    <location>
        <position position="220"/>
    </location>
</feature>
<feature type="active site" description="Proton donor" evidence="3">
    <location>
        <position position="99"/>
    </location>
</feature>
<evidence type="ECO:0000256" key="1">
    <source>
        <dbReference type="ARBA" id="ARBA00022801"/>
    </source>
</evidence>
<feature type="domain" description="GH26" evidence="4">
    <location>
        <begin position="1"/>
        <end position="278"/>
    </location>
</feature>